<protein>
    <recommendedName>
        <fullName evidence="4">Transporter</fullName>
    </recommendedName>
</protein>
<dbReference type="KEGG" id="halc:EY643_15045"/>
<proteinExistence type="predicted"/>
<name>A0A5P9NM02_9GAMM</name>
<evidence type="ECO:0000313" key="3">
    <source>
        <dbReference type="Proteomes" id="UP000326287"/>
    </source>
</evidence>
<accession>A0A5P9NM02</accession>
<dbReference type="AlphaFoldDB" id="A0A5P9NM02"/>
<feature type="signal peptide" evidence="1">
    <location>
        <begin position="1"/>
        <end position="21"/>
    </location>
</feature>
<keyword evidence="3" id="KW-1185">Reference proteome</keyword>
<organism evidence="2 3">
    <name type="scientific">Halioglobus maricola</name>
    <dbReference type="NCBI Taxonomy" id="2601894"/>
    <lineage>
        <taxon>Bacteria</taxon>
        <taxon>Pseudomonadati</taxon>
        <taxon>Pseudomonadota</taxon>
        <taxon>Gammaproteobacteria</taxon>
        <taxon>Cellvibrionales</taxon>
        <taxon>Halieaceae</taxon>
        <taxon>Halioglobus</taxon>
    </lineage>
</organism>
<dbReference type="Proteomes" id="UP000326287">
    <property type="component" value="Chromosome"/>
</dbReference>
<dbReference type="OrthoDB" id="8639774at2"/>
<dbReference type="RefSeq" id="WP_153240002.1">
    <property type="nucleotide sequence ID" value="NZ_CP036422.1"/>
</dbReference>
<dbReference type="InterPro" id="IPR025737">
    <property type="entry name" value="FApF"/>
</dbReference>
<evidence type="ECO:0000313" key="2">
    <source>
        <dbReference type="EMBL" id="QFU76860.1"/>
    </source>
</evidence>
<keyword evidence="1" id="KW-0732">Signal</keyword>
<evidence type="ECO:0000256" key="1">
    <source>
        <dbReference type="SAM" id="SignalP"/>
    </source>
</evidence>
<feature type="chain" id="PRO_5024866899" description="Transporter" evidence="1">
    <location>
        <begin position="22"/>
        <end position="319"/>
    </location>
</feature>
<dbReference type="EMBL" id="CP036422">
    <property type="protein sequence ID" value="QFU76860.1"/>
    <property type="molecule type" value="Genomic_DNA"/>
</dbReference>
<gene>
    <name evidence="2" type="ORF">EY643_15045</name>
</gene>
<dbReference type="Pfam" id="PF13557">
    <property type="entry name" value="Phenol_MetA_deg"/>
    <property type="match status" value="1"/>
</dbReference>
<reference evidence="2 3" key="1">
    <citation type="submission" date="2019-02" db="EMBL/GenBank/DDBJ databases">
        <authorList>
            <person name="Li S.-H."/>
        </authorList>
    </citation>
    <scope>NUCLEOTIDE SEQUENCE [LARGE SCALE GENOMIC DNA]</scope>
    <source>
        <strain evidence="2 3">IMCC14385</strain>
    </source>
</reference>
<sequence>MLSRTFATLAITTLFTGSALAEEGGSGHYFPGSMSSFIDGIPASETVIFRLNVLDYAGEFDSDVTVPVAGLAALDVEVDSFAVGLTGVWRPPIDLGERWSYAAAITVPFVDIEVEADVRVPADPQQRTVRRSDSDSGLGDVLLFPLMLNYNVSPALNYNFRVGLYAPTGDYEVGQLANTGKNYWSIEPTAAMVYLNPKSGREFSAFLGATFNEENDKTDYESGTQAHLEVTASQHFPLWGGLGGAGLTGFWYKQITGDSGDGANYGDFKAKSLGIGPVVSWVGDVAGVSTVASFKWLHESGVERRPEGDTLFLKIVTKF</sequence>
<evidence type="ECO:0008006" key="4">
    <source>
        <dbReference type="Google" id="ProtNLM"/>
    </source>
</evidence>